<feature type="domain" description="ABC transporter" evidence="10">
    <location>
        <begin position="424"/>
        <end position="648"/>
    </location>
</feature>
<gene>
    <name evidence="11" type="ORF">CROQUDRAFT_379935</name>
</gene>
<dbReference type="InterPro" id="IPR003593">
    <property type="entry name" value="AAA+_ATPase"/>
</dbReference>
<evidence type="ECO:0000259" key="10">
    <source>
        <dbReference type="PROSITE" id="PS50893"/>
    </source>
</evidence>
<comment type="caution">
    <text evidence="11">The sequence shown here is derived from an EMBL/GenBank/DDBJ whole genome shotgun (WGS) entry which is preliminary data.</text>
</comment>
<evidence type="ECO:0000256" key="9">
    <source>
        <dbReference type="SAM" id="SignalP"/>
    </source>
</evidence>
<dbReference type="PROSITE" id="PS00211">
    <property type="entry name" value="ABC_TRANSPORTER_1"/>
    <property type="match status" value="1"/>
</dbReference>
<accession>A0A9P6NSQ7</accession>
<dbReference type="EMBL" id="MU167233">
    <property type="protein sequence ID" value="KAG0148835.1"/>
    <property type="molecule type" value="Genomic_DNA"/>
</dbReference>
<evidence type="ECO:0000313" key="11">
    <source>
        <dbReference type="EMBL" id="KAG0148835.1"/>
    </source>
</evidence>
<evidence type="ECO:0000256" key="2">
    <source>
        <dbReference type="ARBA" id="ARBA00022448"/>
    </source>
</evidence>
<keyword evidence="2" id="KW-0813">Transport</keyword>
<evidence type="ECO:0000256" key="4">
    <source>
        <dbReference type="ARBA" id="ARBA00022741"/>
    </source>
</evidence>
<dbReference type="InterPro" id="IPR050352">
    <property type="entry name" value="ABCG_transporters"/>
</dbReference>
<dbReference type="GO" id="GO:0016887">
    <property type="term" value="F:ATP hydrolysis activity"/>
    <property type="evidence" value="ECO:0007669"/>
    <property type="project" value="InterPro"/>
</dbReference>
<protein>
    <recommendedName>
        <fullName evidence="10">ABC transporter domain-containing protein</fullName>
    </recommendedName>
</protein>
<dbReference type="AlphaFoldDB" id="A0A9P6NSQ7"/>
<evidence type="ECO:0000313" key="12">
    <source>
        <dbReference type="Proteomes" id="UP000886653"/>
    </source>
</evidence>
<dbReference type="InterPro" id="IPR027417">
    <property type="entry name" value="P-loop_NTPase"/>
</dbReference>
<keyword evidence="7 8" id="KW-0472">Membrane</keyword>
<dbReference type="PROSITE" id="PS50893">
    <property type="entry name" value="ABC_TRANSPORTER_2"/>
    <property type="match status" value="1"/>
</dbReference>
<evidence type="ECO:0000256" key="3">
    <source>
        <dbReference type="ARBA" id="ARBA00022692"/>
    </source>
</evidence>
<keyword evidence="12" id="KW-1185">Reference proteome</keyword>
<sequence>MLIFARGRLFGSIFSFYLYASPTRAQTCQDLNQTTSSCDCSPGLTNSPTCDTLACGNPFIASSKRPVLDPTAAGDSGSKRCRKQCTNGFCGLGCNICQSSDACKSGFNSLSSGSSSNTGLASSASQDLSCNTDANSFGVGFSERSVNNSTLSSVFPGKFWGTLQRNIDPSSAPLPSSLVSRLSVGTSLTQVWFSPNSSAIPQEQFFCNGLNCAQDISHNVSIYRCTALKCHCLPGTTLCGGGTGISFTDSVNNFKGEMSIECQPNNTTSGNCNFKTQEFQKLFGPNGLALVNCVFGECIQKSIADSRRQLLYDQQVQGDRLSTGLSLGLAFIGMIILALIALVLFGMYQQHQARHPLHASSSLGPAGAACLVWNNLRYVLIPKSSCSIYRRLWSPSKVTHMQARDVLVSVHDRATPDAKSSDPVSIDDLPMTVFSFQSSKYDGRHPKQILRGLSGAVEPGTMMAILGPSGAGKSTFLDILAGQRKAGQITGITSISIPGREGTSGDGITIGLVDQADIISATSTVREALMFAAQLKLPEDVNEVTRNSRVSEVMELLGLSHVAHSKIGNDEVRGLSGGERRRVSIGLEMIAKPSILFLDEPTSGLDSVLALRVINVLKGLSTNAASGCGTTIVCSIHQPSSQIYVGSFSV</sequence>
<dbReference type="Proteomes" id="UP000886653">
    <property type="component" value="Unassembled WGS sequence"/>
</dbReference>
<dbReference type="GO" id="GO:0005524">
    <property type="term" value="F:ATP binding"/>
    <property type="evidence" value="ECO:0007669"/>
    <property type="project" value="UniProtKB-KW"/>
</dbReference>
<dbReference type="PANTHER" id="PTHR48041:SF139">
    <property type="entry name" value="PROTEIN SCARLET"/>
    <property type="match status" value="1"/>
</dbReference>
<evidence type="ECO:0000256" key="7">
    <source>
        <dbReference type="ARBA" id="ARBA00023136"/>
    </source>
</evidence>
<dbReference type="SMART" id="SM00382">
    <property type="entry name" value="AAA"/>
    <property type="match status" value="1"/>
</dbReference>
<proteinExistence type="predicted"/>
<dbReference type="SUPFAM" id="SSF52540">
    <property type="entry name" value="P-loop containing nucleoside triphosphate hydrolases"/>
    <property type="match status" value="1"/>
</dbReference>
<dbReference type="InterPro" id="IPR017871">
    <property type="entry name" value="ABC_transporter-like_CS"/>
</dbReference>
<keyword evidence="6 8" id="KW-1133">Transmembrane helix</keyword>
<evidence type="ECO:0000256" key="1">
    <source>
        <dbReference type="ARBA" id="ARBA00004141"/>
    </source>
</evidence>
<reference evidence="11" key="1">
    <citation type="submission" date="2013-11" db="EMBL/GenBank/DDBJ databases">
        <title>Genome sequence of the fusiform rust pathogen reveals effectors for host alternation and coevolution with pine.</title>
        <authorList>
            <consortium name="DOE Joint Genome Institute"/>
            <person name="Smith K."/>
            <person name="Pendleton A."/>
            <person name="Kubisiak T."/>
            <person name="Anderson C."/>
            <person name="Salamov A."/>
            <person name="Aerts A."/>
            <person name="Riley R."/>
            <person name="Clum A."/>
            <person name="Lindquist E."/>
            <person name="Ence D."/>
            <person name="Campbell M."/>
            <person name="Kronenberg Z."/>
            <person name="Feau N."/>
            <person name="Dhillon B."/>
            <person name="Hamelin R."/>
            <person name="Burleigh J."/>
            <person name="Smith J."/>
            <person name="Yandell M."/>
            <person name="Nelson C."/>
            <person name="Grigoriev I."/>
            <person name="Davis J."/>
        </authorList>
    </citation>
    <scope>NUCLEOTIDE SEQUENCE</scope>
    <source>
        <strain evidence="11">G11</strain>
    </source>
</reference>
<feature type="chain" id="PRO_5040295462" description="ABC transporter domain-containing protein" evidence="9">
    <location>
        <begin position="26"/>
        <end position="650"/>
    </location>
</feature>
<comment type="subcellular location">
    <subcellularLocation>
        <location evidence="1">Membrane</location>
        <topology evidence="1">Multi-pass membrane protein</topology>
    </subcellularLocation>
</comment>
<dbReference type="InterPro" id="IPR003439">
    <property type="entry name" value="ABC_transporter-like_ATP-bd"/>
</dbReference>
<keyword evidence="4" id="KW-0547">Nucleotide-binding</keyword>
<dbReference type="Pfam" id="PF00005">
    <property type="entry name" value="ABC_tran"/>
    <property type="match status" value="1"/>
</dbReference>
<keyword evidence="3 8" id="KW-0812">Transmembrane</keyword>
<name>A0A9P6NSQ7_9BASI</name>
<dbReference type="GO" id="GO:0016020">
    <property type="term" value="C:membrane"/>
    <property type="evidence" value="ECO:0007669"/>
    <property type="project" value="UniProtKB-SubCell"/>
</dbReference>
<dbReference type="GO" id="GO:0042626">
    <property type="term" value="F:ATPase-coupled transmembrane transporter activity"/>
    <property type="evidence" value="ECO:0007669"/>
    <property type="project" value="TreeGrafter"/>
</dbReference>
<keyword evidence="5" id="KW-0067">ATP-binding</keyword>
<dbReference type="PANTHER" id="PTHR48041">
    <property type="entry name" value="ABC TRANSPORTER G FAMILY MEMBER 28"/>
    <property type="match status" value="1"/>
</dbReference>
<evidence type="ECO:0000256" key="8">
    <source>
        <dbReference type="SAM" id="Phobius"/>
    </source>
</evidence>
<organism evidence="11 12">
    <name type="scientific">Cronartium quercuum f. sp. fusiforme G11</name>
    <dbReference type="NCBI Taxonomy" id="708437"/>
    <lineage>
        <taxon>Eukaryota</taxon>
        <taxon>Fungi</taxon>
        <taxon>Dikarya</taxon>
        <taxon>Basidiomycota</taxon>
        <taxon>Pucciniomycotina</taxon>
        <taxon>Pucciniomycetes</taxon>
        <taxon>Pucciniales</taxon>
        <taxon>Coleosporiaceae</taxon>
        <taxon>Cronartium</taxon>
    </lineage>
</organism>
<keyword evidence="9" id="KW-0732">Signal</keyword>
<feature type="signal peptide" evidence="9">
    <location>
        <begin position="1"/>
        <end position="25"/>
    </location>
</feature>
<evidence type="ECO:0000256" key="5">
    <source>
        <dbReference type="ARBA" id="ARBA00022840"/>
    </source>
</evidence>
<dbReference type="Gene3D" id="3.40.50.300">
    <property type="entry name" value="P-loop containing nucleotide triphosphate hydrolases"/>
    <property type="match status" value="1"/>
</dbReference>
<feature type="transmembrane region" description="Helical" evidence="8">
    <location>
        <begin position="325"/>
        <end position="348"/>
    </location>
</feature>
<dbReference type="OrthoDB" id="66620at2759"/>
<evidence type="ECO:0000256" key="6">
    <source>
        <dbReference type="ARBA" id="ARBA00022989"/>
    </source>
</evidence>